<feature type="compositionally biased region" description="Basic residues" evidence="1">
    <location>
        <begin position="36"/>
        <end position="45"/>
    </location>
</feature>
<dbReference type="STRING" id="576137.A0A1L7XN34"/>
<reference evidence="2 3" key="1">
    <citation type="submission" date="2016-03" db="EMBL/GenBank/DDBJ databases">
        <authorList>
            <person name="Ploux O."/>
        </authorList>
    </citation>
    <scope>NUCLEOTIDE SEQUENCE [LARGE SCALE GENOMIC DNA]</scope>
    <source>
        <strain evidence="2 3">UAMH 11012</strain>
    </source>
</reference>
<proteinExistence type="predicted"/>
<protein>
    <recommendedName>
        <fullName evidence="4">Tachykinin family protein</fullName>
    </recommendedName>
</protein>
<dbReference type="EMBL" id="FJOG01000037">
    <property type="protein sequence ID" value="CZR66470.1"/>
    <property type="molecule type" value="Genomic_DNA"/>
</dbReference>
<dbReference type="InterPro" id="IPR021858">
    <property type="entry name" value="Fun_TF"/>
</dbReference>
<dbReference type="Proteomes" id="UP000184330">
    <property type="component" value="Unassembled WGS sequence"/>
</dbReference>
<evidence type="ECO:0000256" key="1">
    <source>
        <dbReference type="SAM" id="MobiDB-lite"/>
    </source>
</evidence>
<dbReference type="AlphaFoldDB" id="A0A1L7XN34"/>
<evidence type="ECO:0008006" key="4">
    <source>
        <dbReference type="Google" id="ProtNLM"/>
    </source>
</evidence>
<dbReference type="OrthoDB" id="5620at2759"/>
<evidence type="ECO:0000313" key="2">
    <source>
        <dbReference type="EMBL" id="CZR66470.1"/>
    </source>
</evidence>
<name>A0A1L7XN34_9HELO</name>
<dbReference type="Pfam" id="PF11951">
    <property type="entry name" value="Fungal_trans_2"/>
    <property type="match status" value="1"/>
</dbReference>
<evidence type="ECO:0000313" key="3">
    <source>
        <dbReference type="Proteomes" id="UP000184330"/>
    </source>
</evidence>
<sequence length="538" mass="59258">MADANSQPSFDEDQDNEHGIENAENVPKPEISPQARKAKRSRGKLAKATPQLRFITTTNPEQDKDHRTRKIVRSHVARQYHVARQQAWRDDEELQGGRSGNVTGHANAALEVQGYSQQMLRQPTGSLVTVVGPGGTDPFSSCSLDVTPRMNILIDHFLNVVGPQMNAFAINSSNTTDPIKTIYIPFSISDPCVFHGLLLLSAQSFAKISGDTSYRITALTHKAECIRLVNKALGISGKATCDATIAAVLMLAVEELLLGNLEVFKAHLSGLQSMVSIRGGLHTLGLGGILEQLALSCDRACEIFTGSRPLFTLSENLSETPPATALPPGFHKILQSSGINRQMAGFITDAQTTSLIKIYFGYEGITDAELRFSDTHCNFVSQHIDQISSQYMITSEAVDVAPLLLVEECLSYGLLAYRMVMLRPIPPDPYFTLDVGNRLKTTLMRTEFLVHWQGQFDLLLWIAFMGASTTTKGLLRDWYVFLLSGINGHLGTKSWGEINGILEKFLWIGRCESLGKVLWFEVEGLSTDLPLHEPLVLT</sequence>
<keyword evidence="3" id="KW-1185">Reference proteome</keyword>
<feature type="region of interest" description="Disordered" evidence="1">
    <location>
        <begin position="1"/>
        <end position="68"/>
    </location>
</feature>
<organism evidence="2 3">
    <name type="scientific">Phialocephala subalpina</name>
    <dbReference type="NCBI Taxonomy" id="576137"/>
    <lineage>
        <taxon>Eukaryota</taxon>
        <taxon>Fungi</taxon>
        <taxon>Dikarya</taxon>
        <taxon>Ascomycota</taxon>
        <taxon>Pezizomycotina</taxon>
        <taxon>Leotiomycetes</taxon>
        <taxon>Helotiales</taxon>
        <taxon>Mollisiaceae</taxon>
        <taxon>Phialocephala</taxon>
        <taxon>Phialocephala fortinii species complex</taxon>
    </lineage>
</organism>
<accession>A0A1L7XN34</accession>
<dbReference type="PANTHER" id="PTHR37540">
    <property type="entry name" value="TRANSCRIPTION FACTOR (ACR-2), PUTATIVE-RELATED-RELATED"/>
    <property type="match status" value="1"/>
</dbReference>
<dbReference type="PANTHER" id="PTHR37540:SF5">
    <property type="entry name" value="TRANSCRIPTION FACTOR DOMAIN-CONTAINING PROTEIN"/>
    <property type="match status" value="1"/>
</dbReference>
<gene>
    <name evidence="2" type="ORF">PAC_16371</name>
</gene>